<organism evidence="1 2">
    <name type="scientific">Herbaspirillum rubrisubalbicans Os34</name>
    <dbReference type="NCBI Taxonomy" id="1235827"/>
    <lineage>
        <taxon>Bacteria</taxon>
        <taxon>Pseudomonadati</taxon>
        <taxon>Pseudomonadota</taxon>
        <taxon>Betaproteobacteria</taxon>
        <taxon>Burkholderiales</taxon>
        <taxon>Oxalobacteraceae</taxon>
        <taxon>Herbaspirillum</taxon>
    </lineage>
</organism>
<sequence>MIITYPIRLPYVAGAEQRVVPDALYHQSEILSGPYPMGKNRYWHGGIHLHPTDRNAPIRAIAAGEVVAYRYDDTDTGDEMFEKTSYSRSFVLLRHEAELGQSTLGSSKLVFYSLYMHLRAWSKVKDKAGEQAVNFLKKWIPERPMIRNKSPLLDKQHRPIMEPAHDEPAPLTPSGKVELGTGFSRVQRGDVLGYCGSIPDNLTNPSQGIHFEIFFEDPRFLQNPMQAIWGKCWLTAIQGIGF</sequence>
<accession>A0A6M3ZLS9</accession>
<dbReference type="EMBL" id="CP008956">
    <property type="protein sequence ID" value="QJP98929.1"/>
    <property type="molecule type" value="Genomic_DNA"/>
</dbReference>
<proteinExistence type="predicted"/>
<dbReference type="Proteomes" id="UP000501648">
    <property type="component" value="Chromosome"/>
</dbReference>
<dbReference type="Gene3D" id="2.70.70.10">
    <property type="entry name" value="Glucose Permease (Domain IIA)"/>
    <property type="match status" value="1"/>
</dbReference>
<protein>
    <submittedName>
        <fullName evidence="1">Uncharacterized protein</fullName>
    </submittedName>
</protein>
<gene>
    <name evidence="1" type="ORF">C798_01395</name>
</gene>
<name>A0A6M3ZLS9_9BURK</name>
<evidence type="ECO:0000313" key="2">
    <source>
        <dbReference type="Proteomes" id="UP000501648"/>
    </source>
</evidence>
<evidence type="ECO:0000313" key="1">
    <source>
        <dbReference type="EMBL" id="QJP98929.1"/>
    </source>
</evidence>
<reference evidence="1 2" key="1">
    <citation type="journal article" date="2012" name="J. Bacteriol.">
        <title>Genome sequence of the pathogenic Herbaspirillum seropedicae strain Os34, isolated from rice roots.</title>
        <authorList>
            <person name="Ye W."/>
            <person name="Ye S."/>
            <person name="Liu J."/>
            <person name="Chang S."/>
            <person name="Chen M."/>
            <person name="Zhu B."/>
            <person name="Guo L."/>
            <person name="An Q."/>
        </authorList>
    </citation>
    <scope>NUCLEOTIDE SEQUENCE [LARGE SCALE GENOMIC DNA]</scope>
    <source>
        <strain evidence="1 2">Os34</strain>
    </source>
</reference>
<dbReference type="AlphaFoldDB" id="A0A6M3ZLS9"/>
<dbReference type="RefSeq" id="WP_017455115.1">
    <property type="nucleotide sequence ID" value="NZ_CP008956.1"/>
</dbReference>
<dbReference type="InterPro" id="IPR011055">
    <property type="entry name" value="Dup_hybrid_motif"/>
</dbReference>